<dbReference type="InterPro" id="IPR000182">
    <property type="entry name" value="GNAT_dom"/>
</dbReference>
<dbReference type="OrthoDB" id="9799096at2"/>
<dbReference type="Proteomes" id="UP000199306">
    <property type="component" value="Unassembled WGS sequence"/>
</dbReference>
<name>A0A1I5UEC5_9BACT</name>
<dbReference type="PANTHER" id="PTHR43415">
    <property type="entry name" value="SPERMIDINE N(1)-ACETYLTRANSFERASE"/>
    <property type="match status" value="1"/>
</dbReference>
<organism evidence="2 3">
    <name type="scientific">Pseudarcicella hirudinis</name>
    <dbReference type="NCBI Taxonomy" id="1079859"/>
    <lineage>
        <taxon>Bacteria</taxon>
        <taxon>Pseudomonadati</taxon>
        <taxon>Bacteroidota</taxon>
        <taxon>Cytophagia</taxon>
        <taxon>Cytophagales</taxon>
        <taxon>Flectobacillaceae</taxon>
        <taxon>Pseudarcicella</taxon>
    </lineage>
</organism>
<reference evidence="2 3" key="1">
    <citation type="submission" date="2016-10" db="EMBL/GenBank/DDBJ databases">
        <authorList>
            <person name="de Groot N.N."/>
        </authorList>
    </citation>
    <scope>NUCLEOTIDE SEQUENCE [LARGE SCALE GENOMIC DNA]</scope>
    <source>
        <strain evidence="3">E92,LMG 26720,CCM 7988</strain>
    </source>
</reference>
<dbReference type="EMBL" id="FOXH01000007">
    <property type="protein sequence ID" value="SFP92986.1"/>
    <property type="molecule type" value="Genomic_DNA"/>
</dbReference>
<dbReference type="STRING" id="1079859.SAMN04515674_107108"/>
<dbReference type="CDD" id="cd04301">
    <property type="entry name" value="NAT_SF"/>
    <property type="match status" value="1"/>
</dbReference>
<proteinExistence type="predicted"/>
<keyword evidence="2" id="KW-0808">Transferase</keyword>
<dbReference type="InterPro" id="IPR016181">
    <property type="entry name" value="Acyl_CoA_acyltransferase"/>
</dbReference>
<dbReference type="PANTHER" id="PTHR43415:SF3">
    <property type="entry name" value="GNAT-FAMILY ACETYLTRANSFERASE"/>
    <property type="match status" value="1"/>
</dbReference>
<evidence type="ECO:0000313" key="3">
    <source>
        <dbReference type="Proteomes" id="UP000199306"/>
    </source>
</evidence>
<dbReference type="AlphaFoldDB" id="A0A1I5UEC5"/>
<feature type="domain" description="N-acetyltransferase" evidence="1">
    <location>
        <begin position="14"/>
        <end position="178"/>
    </location>
</feature>
<gene>
    <name evidence="2" type="ORF">SAMN04515674_107108</name>
</gene>
<dbReference type="SUPFAM" id="SSF55729">
    <property type="entry name" value="Acyl-CoA N-acyltransferases (Nat)"/>
    <property type="match status" value="1"/>
</dbReference>
<dbReference type="GO" id="GO:0016747">
    <property type="term" value="F:acyltransferase activity, transferring groups other than amino-acyl groups"/>
    <property type="evidence" value="ECO:0007669"/>
    <property type="project" value="InterPro"/>
</dbReference>
<keyword evidence="3" id="KW-1185">Reference proteome</keyword>
<dbReference type="PROSITE" id="PS51186">
    <property type="entry name" value="GNAT"/>
    <property type="match status" value="1"/>
</dbReference>
<sequence length="183" mass="21388">MFQLLFFIFYQMSIQLVTLKETFFSSIVKWKKDEELADLIMAKTSENTESEVAEWVNNNNSDPDQRIWGIYSNDLDKPIGIARLMFINWEAGTTELGLYFGEVDARGKGYGKKVINLLLQKAFDELNLKKVFLKVLSSNIPAMKLYEKMGFEIEGVLKKHHFVKNQLHDVIYMSFFKENYESE</sequence>
<protein>
    <submittedName>
        <fullName evidence="2">Acetyltransferase (GNAT) domain-containing protein</fullName>
    </submittedName>
</protein>
<evidence type="ECO:0000313" key="2">
    <source>
        <dbReference type="EMBL" id="SFP92986.1"/>
    </source>
</evidence>
<dbReference type="Gene3D" id="3.40.630.30">
    <property type="match status" value="1"/>
</dbReference>
<dbReference type="RefSeq" id="WP_092017739.1">
    <property type="nucleotide sequence ID" value="NZ_FOXH01000007.1"/>
</dbReference>
<dbReference type="Pfam" id="PF00583">
    <property type="entry name" value="Acetyltransf_1"/>
    <property type="match status" value="1"/>
</dbReference>
<accession>A0A1I5UEC5</accession>
<evidence type="ECO:0000259" key="1">
    <source>
        <dbReference type="PROSITE" id="PS51186"/>
    </source>
</evidence>